<evidence type="ECO:0000313" key="8">
    <source>
        <dbReference type="Proteomes" id="UP000317371"/>
    </source>
</evidence>
<proteinExistence type="predicted"/>
<feature type="transmembrane region" description="Helical" evidence="6">
    <location>
        <begin position="43"/>
        <end position="60"/>
    </location>
</feature>
<comment type="caution">
    <text evidence="7">The sequence shown here is derived from an EMBL/GenBank/DDBJ whole genome shotgun (WGS) entry which is preliminary data.</text>
</comment>
<dbReference type="GO" id="GO:0005886">
    <property type="term" value="C:plasma membrane"/>
    <property type="evidence" value="ECO:0007669"/>
    <property type="project" value="UniProtKB-SubCell"/>
</dbReference>
<feature type="transmembrane region" description="Helical" evidence="6">
    <location>
        <begin position="151"/>
        <end position="177"/>
    </location>
</feature>
<reference evidence="7 8" key="1">
    <citation type="submission" date="2019-06" db="EMBL/GenBank/DDBJ databases">
        <title>Genome sequence of Litorilinea aerophila BAA-2444.</title>
        <authorList>
            <person name="Maclea K.S."/>
            <person name="Maurais E.G."/>
            <person name="Iannazzi L.C."/>
        </authorList>
    </citation>
    <scope>NUCLEOTIDE SEQUENCE [LARGE SCALE GENOMIC DNA]</scope>
    <source>
        <strain evidence="7 8">ATCC BAA-2444</strain>
    </source>
</reference>
<sequence length="339" mass="36449">MPGMSNDLRRKLLLSLVFGLLVYVALALYSDWHQLTAALTDFPWIWLPVAVGLTLVNYVGRLIKWQWYLSLLGVEIPRRDSARIFGVGMLMVMTPGKAGEFLKSYMVKNVTGTPMSVTAPVILAERMTDGTAMLILASVGLFAFPNPTARLVAALVFAAFLTTIAVIQIRPLALWFLSLGERLPLIRRFAGHLHAFYESSYLIFRPRNLLISLLIGVVSWAAEGVAYYVVLTGFGAPPGPQTLLIAIFIFSISAVIGAVIAMPGGLGGVEGSLVALSVQTLGMSTAPATAAALLVRFCTLWMGVLIGVVSFSLWPQLLAGAEQARRPSLAPAAETETSA</sequence>
<feature type="transmembrane region" description="Helical" evidence="6">
    <location>
        <begin position="242"/>
        <end position="261"/>
    </location>
</feature>
<comment type="subcellular location">
    <subcellularLocation>
        <location evidence="1">Cell membrane</location>
        <topology evidence="1">Multi-pass membrane protein</topology>
    </subcellularLocation>
</comment>
<keyword evidence="3 6" id="KW-0812">Transmembrane</keyword>
<dbReference type="PANTHER" id="PTHR39087">
    <property type="entry name" value="UPF0104 MEMBRANE PROTEIN MJ1595"/>
    <property type="match status" value="1"/>
</dbReference>
<dbReference type="OrthoDB" id="9799911at2"/>
<dbReference type="EMBL" id="VIGC01000006">
    <property type="protein sequence ID" value="TQE96768.1"/>
    <property type="molecule type" value="Genomic_DNA"/>
</dbReference>
<dbReference type="Pfam" id="PF03706">
    <property type="entry name" value="LPG_synthase_TM"/>
    <property type="match status" value="1"/>
</dbReference>
<dbReference type="Proteomes" id="UP000317371">
    <property type="component" value="Unassembled WGS sequence"/>
</dbReference>
<accession>A0A540VJ18</accession>
<dbReference type="NCBIfam" id="TIGR00374">
    <property type="entry name" value="flippase-like domain"/>
    <property type="match status" value="1"/>
</dbReference>
<dbReference type="AlphaFoldDB" id="A0A540VJ18"/>
<evidence type="ECO:0000256" key="2">
    <source>
        <dbReference type="ARBA" id="ARBA00022475"/>
    </source>
</evidence>
<keyword evidence="8" id="KW-1185">Reference proteome</keyword>
<evidence type="ECO:0000313" key="7">
    <source>
        <dbReference type="EMBL" id="TQE96768.1"/>
    </source>
</evidence>
<evidence type="ECO:0000256" key="4">
    <source>
        <dbReference type="ARBA" id="ARBA00022989"/>
    </source>
</evidence>
<keyword evidence="4 6" id="KW-1133">Transmembrane helix</keyword>
<evidence type="ECO:0000256" key="1">
    <source>
        <dbReference type="ARBA" id="ARBA00004651"/>
    </source>
</evidence>
<gene>
    <name evidence="7" type="ORF">FKZ61_05775</name>
</gene>
<evidence type="ECO:0000256" key="5">
    <source>
        <dbReference type="ARBA" id="ARBA00023136"/>
    </source>
</evidence>
<dbReference type="PANTHER" id="PTHR39087:SF2">
    <property type="entry name" value="UPF0104 MEMBRANE PROTEIN MJ1595"/>
    <property type="match status" value="1"/>
</dbReference>
<organism evidence="7 8">
    <name type="scientific">Litorilinea aerophila</name>
    <dbReference type="NCBI Taxonomy" id="1204385"/>
    <lineage>
        <taxon>Bacteria</taxon>
        <taxon>Bacillati</taxon>
        <taxon>Chloroflexota</taxon>
        <taxon>Caldilineae</taxon>
        <taxon>Caldilineales</taxon>
        <taxon>Caldilineaceae</taxon>
        <taxon>Litorilinea</taxon>
    </lineage>
</organism>
<keyword evidence="2" id="KW-1003">Cell membrane</keyword>
<feature type="transmembrane region" description="Helical" evidence="6">
    <location>
        <begin position="209"/>
        <end position="230"/>
    </location>
</feature>
<evidence type="ECO:0000256" key="3">
    <source>
        <dbReference type="ARBA" id="ARBA00022692"/>
    </source>
</evidence>
<feature type="transmembrane region" description="Helical" evidence="6">
    <location>
        <begin position="300"/>
        <end position="319"/>
    </location>
</feature>
<keyword evidence="5 6" id="KW-0472">Membrane</keyword>
<dbReference type="InterPro" id="IPR022791">
    <property type="entry name" value="L-PG_synthase/AglD"/>
</dbReference>
<name>A0A540VJ18_9CHLR</name>
<evidence type="ECO:0000256" key="6">
    <source>
        <dbReference type="SAM" id="Phobius"/>
    </source>
</evidence>
<dbReference type="InParanoid" id="A0A540VJ18"/>
<feature type="transmembrane region" description="Helical" evidence="6">
    <location>
        <begin position="127"/>
        <end position="145"/>
    </location>
</feature>
<protein>
    <submittedName>
        <fullName evidence="7">Flippase-like domain-containing protein</fullName>
    </submittedName>
</protein>